<comment type="caution">
    <text evidence="1">The sequence shown here is derived from an EMBL/GenBank/DDBJ whole genome shotgun (WGS) entry which is preliminary data.</text>
</comment>
<evidence type="ECO:0000313" key="1">
    <source>
        <dbReference type="EMBL" id="GBN22574.1"/>
    </source>
</evidence>
<proteinExistence type="predicted"/>
<name>A0A4Y2M7U7_ARAVE</name>
<dbReference type="EMBL" id="BGPR01006879">
    <property type="protein sequence ID" value="GBN22574.1"/>
    <property type="molecule type" value="Genomic_DNA"/>
</dbReference>
<keyword evidence="2" id="KW-1185">Reference proteome</keyword>
<sequence length="96" mass="11156">MLFTEFRGRPTTCPKLFTLIGYFHTELPSIVVCNETAGTSVFEEESSVTNIESRFPTMLVLWLRREFYRGKYEMTGRSQACTPDLRDKLDNFGNEM</sequence>
<organism evidence="1 2">
    <name type="scientific">Araneus ventricosus</name>
    <name type="common">Orbweaver spider</name>
    <name type="synonym">Epeira ventricosa</name>
    <dbReference type="NCBI Taxonomy" id="182803"/>
    <lineage>
        <taxon>Eukaryota</taxon>
        <taxon>Metazoa</taxon>
        <taxon>Ecdysozoa</taxon>
        <taxon>Arthropoda</taxon>
        <taxon>Chelicerata</taxon>
        <taxon>Arachnida</taxon>
        <taxon>Araneae</taxon>
        <taxon>Araneomorphae</taxon>
        <taxon>Entelegynae</taxon>
        <taxon>Araneoidea</taxon>
        <taxon>Araneidae</taxon>
        <taxon>Araneus</taxon>
    </lineage>
</organism>
<gene>
    <name evidence="1" type="ORF">AVEN_56247_1</name>
</gene>
<dbReference type="OrthoDB" id="5326588at2759"/>
<accession>A0A4Y2M7U7</accession>
<reference evidence="1 2" key="1">
    <citation type="journal article" date="2019" name="Sci. Rep.">
        <title>Orb-weaving spider Araneus ventricosus genome elucidates the spidroin gene catalogue.</title>
        <authorList>
            <person name="Kono N."/>
            <person name="Nakamura H."/>
            <person name="Ohtoshi R."/>
            <person name="Moran D.A.P."/>
            <person name="Shinohara A."/>
            <person name="Yoshida Y."/>
            <person name="Fujiwara M."/>
            <person name="Mori M."/>
            <person name="Tomita M."/>
            <person name="Arakawa K."/>
        </authorList>
    </citation>
    <scope>NUCLEOTIDE SEQUENCE [LARGE SCALE GENOMIC DNA]</scope>
</reference>
<dbReference type="AlphaFoldDB" id="A0A4Y2M7U7"/>
<evidence type="ECO:0000313" key="2">
    <source>
        <dbReference type="Proteomes" id="UP000499080"/>
    </source>
</evidence>
<protein>
    <submittedName>
        <fullName evidence="1">Uncharacterized protein</fullName>
    </submittedName>
</protein>
<dbReference type="Proteomes" id="UP000499080">
    <property type="component" value="Unassembled WGS sequence"/>
</dbReference>